<dbReference type="Gene3D" id="1.10.730.10">
    <property type="entry name" value="Isoleucyl-tRNA Synthetase, Domain 1"/>
    <property type="match status" value="1"/>
</dbReference>
<name>A0A814VFA5_9BILA</name>
<dbReference type="Pfam" id="PF19303">
    <property type="entry name" value="Anticodon_3"/>
    <property type="match status" value="1"/>
</dbReference>
<dbReference type="GO" id="GO:0005524">
    <property type="term" value="F:ATP binding"/>
    <property type="evidence" value="ECO:0007669"/>
    <property type="project" value="InterPro"/>
</dbReference>
<feature type="chain" id="PRO_5032746942" description="Methionyl-tRNA synthetase anticodon-binding domain-containing protein" evidence="1">
    <location>
        <begin position="26"/>
        <end position="82"/>
    </location>
</feature>
<evidence type="ECO:0000313" key="4">
    <source>
        <dbReference type="Proteomes" id="UP000663845"/>
    </source>
</evidence>
<protein>
    <recommendedName>
        <fullName evidence="2">Methionyl-tRNA synthetase anticodon-binding domain-containing protein</fullName>
    </recommendedName>
</protein>
<keyword evidence="1" id="KW-0732">Signal</keyword>
<dbReference type="Proteomes" id="UP000663845">
    <property type="component" value="Unassembled WGS sequence"/>
</dbReference>
<comment type="caution">
    <text evidence="3">The sequence shown here is derived from an EMBL/GenBank/DDBJ whole genome shotgun (WGS) entry which is preliminary data.</text>
</comment>
<dbReference type="AlphaFoldDB" id="A0A814VFA5"/>
<feature type="signal peptide" evidence="1">
    <location>
        <begin position="1"/>
        <end position="25"/>
    </location>
</feature>
<dbReference type="InterPro" id="IPR023458">
    <property type="entry name" value="Met-tRNA_ligase_1"/>
</dbReference>
<dbReference type="PANTHER" id="PTHR45765:SF1">
    <property type="entry name" value="METHIONINE--TRNA LIGASE, CYTOPLASMIC"/>
    <property type="match status" value="1"/>
</dbReference>
<dbReference type="GO" id="GO:0017101">
    <property type="term" value="C:aminoacyl-tRNA synthetase multienzyme complex"/>
    <property type="evidence" value="ECO:0007669"/>
    <property type="project" value="TreeGrafter"/>
</dbReference>
<dbReference type="EMBL" id="CAJNOG010000345">
    <property type="protein sequence ID" value="CAF1188194.1"/>
    <property type="molecule type" value="Genomic_DNA"/>
</dbReference>
<dbReference type="GO" id="GO:0006431">
    <property type="term" value="P:methionyl-tRNA aminoacylation"/>
    <property type="evidence" value="ECO:0007669"/>
    <property type="project" value="TreeGrafter"/>
</dbReference>
<evidence type="ECO:0000256" key="1">
    <source>
        <dbReference type="SAM" id="SignalP"/>
    </source>
</evidence>
<evidence type="ECO:0000313" key="3">
    <source>
        <dbReference type="EMBL" id="CAF1188194.1"/>
    </source>
</evidence>
<dbReference type="GO" id="GO:0004825">
    <property type="term" value="F:methionine-tRNA ligase activity"/>
    <property type="evidence" value="ECO:0007669"/>
    <property type="project" value="InterPro"/>
</dbReference>
<dbReference type="InterPro" id="IPR041872">
    <property type="entry name" value="Anticodon_Met"/>
</dbReference>
<evidence type="ECO:0000259" key="2">
    <source>
        <dbReference type="Pfam" id="PF19303"/>
    </source>
</evidence>
<proteinExistence type="predicted"/>
<sequence>MSIALALNLVYLLSLVLQPFMPTTSNEIREQLNMKESNYGLDNAFHCYLPAGHTVGKAQPLFKRVETALVEQYRARFAGQKK</sequence>
<dbReference type="InterPro" id="IPR009080">
    <property type="entry name" value="tRNAsynth_Ia_anticodon-bd"/>
</dbReference>
<gene>
    <name evidence="3" type="ORF">JYZ213_LOCUS26181</name>
</gene>
<organism evidence="3 4">
    <name type="scientific">Adineta steineri</name>
    <dbReference type="NCBI Taxonomy" id="433720"/>
    <lineage>
        <taxon>Eukaryota</taxon>
        <taxon>Metazoa</taxon>
        <taxon>Spiralia</taxon>
        <taxon>Gnathifera</taxon>
        <taxon>Rotifera</taxon>
        <taxon>Eurotatoria</taxon>
        <taxon>Bdelloidea</taxon>
        <taxon>Adinetida</taxon>
        <taxon>Adinetidae</taxon>
        <taxon>Adineta</taxon>
    </lineage>
</organism>
<feature type="domain" description="Methionyl-tRNA synthetase anticodon-binding" evidence="2">
    <location>
        <begin position="1"/>
        <end position="81"/>
    </location>
</feature>
<reference evidence="3" key="1">
    <citation type="submission" date="2021-02" db="EMBL/GenBank/DDBJ databases">
        <authorList>
            <person name="Nowell W R."/>
        </authorList>
    </citation>
    <scope>NUCLEOTIDE SEQUENCE</scope>
</reference>
<dbReference type="GO" id="GO:0005829">
    <property type="term" value="C:cytosol"/>
    <property type="evidence" value="ECO:0007669"/>
    <property type="project" value="TreeGrafter"/>
</dbReference>
<dbReference type="PANTHER" id="PTHR45765">
    <property type="entry name" value="METHIONINE--TRNA LIGASE"/>
    <property type="match status" value="1"/>
</dbReference>
<dbReference type="SUPFAM" id="SSF47323">
    <property type="entry name" value="Anticodon-binding domain of a subclass of class I aminoacyl-tRNA synthetases"/>
    <property type="match status" value="1"/>
</dbReference>
<accession>A0A814VFA5</accession>